<keyword evidence="3" id="KW-1185">Reference proteome</keyword>
<sequence length="263" mass="29663">MSSSQRVESRYQHPGGSLSMSDCNNLSRAIGTQHMSRAAPRRRKRTRGEIDAFRRQMGRSVRARKLQTSTAVKRIEQFLGPGSGCTATATAKVSEPRISRRTSRERVRICSNAVYAPTVTLPTHASPRDAFQPLHLPGFDMAAGEPSRPGDFNRTTTYGMYQRGVYLLEITAPACMHARISAPLRSAQYQDRYYRKERHQRKTVYQLLSDTTYIQSRFLVLARWRPGTQDPRHDYVFDDILLAVLAVLAEALEEEGVDAGSEV</sequence>
<gene>
    <name evidence="2" type="ORF">MBM_04137</name>
</gene>
<accession>K1XAN5</accession>
<proteinExistence type="predicted"/>
<dbReference type="AlphaFoldDB" id="K1XAN5"/>
<dbReference type="HOGENOM" id="CLU_1057978_0_0_1"/>
<evidence type="ECO:0000256" key="1">
    <source>
        <dbReference type="SAM" id="MobiDB-lite"/>
    </source>
</evidence>
<organism evidence="2 3">
    <name type="scientific">Marssonina brunnea f. sp. multigermtubi (strain MB_m1)</name>
    <name type="common">Marssonina leaf spot fungus</name>
    <dbReference type="NCBI Taxonomy" id="1072389"/>
    <lineage>
        <taxon>Eukaryota</taxon>
        <taxon>Fungi</taxon>
        <taxon>Dikarya</taxon>
        <taxon>Ascomycota</taxon>
        <taxon>Pezizomycotina</taxon>
        <taxon>Leotiomycetes</taxon>
        <taxon>Helotiales</taxon>
        <taxon>Drepanopezizaceae</taxon>
        <taxon>Drepanopeziza</taxon>
    </lineage>
</organism>
<protein>
    <submittedName>
        <fullName evidence="2">Uncharacterized protein</fullName>
    </submittedName>
</protein>
<reference evidence="2 3" key="1">
    <citation type="journal article" date="2012" name="BMC Genomics">
        <title>Sequencing the genome of Marssonina brunnea reveals fungus-poplar co-evolution.</title>
        <authorList>
            <person name="Zhu S."/>
            <person name="Cao Y.-Z."/>
            <person name="Jiang C."/>
            <person name="Tan B.-Y."/>
            <person name="Wang Z."/>
            <person name="Feng S."/>
            <person name="Zhang L."/>
            <person name="Su X.-H."/>
            <person name="Brejova B."/>
            <person name="Vinar T."/>
            <person name="Xu M."/>
            <person name="Wang M.-X."/>
            <person name="Zhang S.-G."/>
            <person name="Huang M.-R."/>
            <person name="Wu R."/>
            <person name="Zhou Y."/>
        </authorList>
    </citation>
    <scope>NUCLEOTIDE SEQUENCE [LARGE SCALE GENOMIC DNA]</scope>
    <source>
        <strain evidence="2 3">MB_m1</strain>
    </source>
</reference>
<dbReference type="InParanoid" id="K1XAN5"/>
<name>K1XAN5_MARBU</name>
<feature type="region of interest" description="Disordered" evidence="1">
    <location>
        <begin position="1"/>
        <end position="24"/>
    </location>
</feature>
<evidence type="ECO:0000313" key="3">
    <source>
        <dbReference type="Proteomes" id="UP000006753"/>
    </source>
</evidence>
<evidence type="ECO:0000313" key="2">
    <source>
        <dbReference type="EMBL" id="EKD17768.1"/>
    </source>
</evidence>
<dbReference type="Proteomes" id="UP000006753">
    <property type="component" value="Unassembled WGS sequence"/>
</dbReference>
<dbReference type="KEGG" id="mbe:MBM_04137"/>
<dbReference type="EMBL" id="JH921435">
    <property type="protein sequence ID" value="EKD17768.1"/>
    <property type="molecule type" value="Genomic_DNA"/>
</dbReference>